<evidence type="ECO:0000313" key="2">
    <source>
        <dbReference type="Proteomes" id="UP001153331"/>
    </source>
</evidence>
<reference evidence="1" key="1">
    <citation type="submission" date="2022-11" db="EMBL/GenBank/DDBJ databases">
        <title>Genome Sequence of Boeremia exigua.</title>
        <authorList>
            <person name="Buettner E."/>
        </authorList>
    </citation>
    <scope>NUCLEOTIDE SEQUENCE</scope>
    <source>
        <strain evidence="1">CU02</strain>
    </source>
</reference>
<name>A0ACC2I9J0_9PLEO</name>
<keyword evidence="2" id="KW-1185">Reference proteome</keyword>
<organism evidence="1 2">
    <name type="scientific">Boeremia exigua</name>
    <dbReference type="NCBI Taxonomy" id="749465"/>
    <lineage>
        <taxon>Eukaryota</taxon>
        <taxon>Fungi</taxon>
        <taxon>Dikarya</taxon>
        <taxon>Ascomycota</taxon>
        <taxon>Pezizomycotina</taxon>
        <taxon>Dothideomycetes</taxon>
        <taxon>Pleosporomycetidae</taxon>
        <taxon>Pleosporales</taxon>
        <taxon>Pleosporineae</taxon>
        <taxon>Didymellaceae</taxon>
        <taxon>Boeremia</taxon>
    </lineage>
</organism>
<gene>
    <name evidence="1" type="ORF">OPT61_g5685</name>
</gene>
<protein>
    <submittedName>
        <fullName evidence="1">Uncharacterized protein</fullName>
    </submittedName>
</protein>
<evidence type="ECO:0000313" key="1">
    <source>
        <dbReference type="EMBL" id="KAJ8111812.1"/>
    </source>
</evidence>
<dbReference type="Proteomes" id="UP001153331">
    <property type="component" value="Unassembled WGS sequence"/>
</dbReference>
<proteinExistence type="predicted"/>
<dbReference type="EMBL" id="JAPHNI010000373">
    <property type="protein sequence ID" value="KAJ8111812.1"/>
    <property type="molecule type" value="Genomic_DNA"/>
</dbReference>
<comment type="caution">
    <text evidence="1">The sequence shown here is derived from an EMBL/GenBank/DDBJ whole genome shotgun (WGS) entry which is preliminary data.</text>
</comment>
<accession>A0ACC2I9J0</accession>
<sequence>MASYGKYAFEENSDDATDLSQANKNHQLSVSVSSLDSRHGKSLPLSKSARGVGILVMGLTGAGKSTFISQITQQDIGIGHSLGSCTAAVHGYRYLDTNGQEIWLIDTPGFDDTNKANAQLLGEIAWFLCTFCSEHELIIGGVLYVHRITDIRMSNSSIKSLRIFEALCGEACFRDVMIVTTMWDLLRTPDALQSAERREATLQSRDNFFGHLMKSGARYARHKDTRSSSIDIVENLVNRQSNVILALQRELERGSATTLVDTTVGKYLEGDLRDMRKRYETKIAQLEAYNNALVGEDDDMTAAVEPEKAQILHIESGINLLYLTFEGLRTEYGTKMIEGGGVTTNEETKATLVNHQVADLAIKDWTITAKQDTSAPQEAIEAGTSTRSPFAQNHIEGLPREESLKDKPKKDTAWSDFLRAIIGQSNDHKRAMYFESRRSSSLPLEPDENRISRANRPKKPAQHRERRAQSKAVEAQHHPAHVALYDGQEATVPDLAEQTDITTLGCYQRMGYENLPQPERSLFNEVRSLSPEPVTTPSRLPVTITFETSGLTRTYPNSPVTSSSPPLRRSTLSYGEQIRDIYSRSNFLS</sequence>